<proteinExistence type="predicted"/>
<dbReference type="Gene3D" id="3.40.220.10">
    <property type="entry name" value="Leucine Aminopeptidase, subunit E, domain 1"/>
    <property type="match status" value="1"/>
</dbReference>
<dbReference type="Pfam" id="PF01661">
    <property type="entry name" value="Macro"/>
    <property type="match status" value="1"/>
</dbReference>
<dbReference type="SMART" id="SM00506">
    <property type="entry name" value="A1pp"/>
    <property type="match status" value="1"/>
</dbReference>
<dbReference type="PANTHER" id="PTHR11106">
    <property type="entry name" value="GANGLIOSIDE INDUCED DIFFERENTIATION ASSOCIATED PROTEIN 2-RELATED"/>
    <property type="match status" value="1"/>
</dbReference>
<feature type="domain" description="Macro" evidence="2">
    <location>
        <begin position="14"/>
        <end position="213"/>
    </location>
</feature>
<dbReference type="Proteomes" id="UP001153069">
    <property type="component" value="Unassembled WGS sequence"/>
</dbReference>
<dbReference type="SUPFAM" id="SSF52949">
    <property type="entry name" value="Macro domain-like"/>
    <property type="match status" value="1"/>
</dbReference>
<feature type="region of interest" description="Disordered" evidence="1">
    <location>
        <begin position="219"/>
        <end position="336"/>
    </location>
</feature>
<dbReference type="PROSITE" id="PS51154">
    <property type="entry name" value="MACRO"/>
    <property type="match status" value="1"/>
</dbReference>
<comment type="caution">
    <text evidence="3">The sequence shown here is derived from an EMBL/GenBank/DDBJ whole genome shotgun (WGS) entry which is preliminary data.</text>
</comment>
<evidence type="ECO:0000313" key="3">
    <source>
        <dbReference type="EMBL" id="CAB9508712.1"/>
    </source>
</evidence>
<dbReference type="InterPro" id="IPR043472">
    <property type="entry name" value="Macro_dom-like"/>
</dbReference>
<keyword evidence="4" id="KW-1185">Reference proteome</keyword>
<evidence type="ECO:0000256" key="1">
    <source>
        <dbReference type="SAM" id="MobiDB-lite"/>
    </source>
</evidence>
<evidence type="ECO:0000259" key="2">
    <source>
        <dbReference type="PROSITE" id="PS51154"/>
    </source>
</evidence>
<dbReference type="OrthoDB" id="6133115at2759"/>
<accession>A0A9N8DTF2</accession>
<feature type="compositionally biased region" description="Basic and acidic residues" evidence="1">
    <location>
        <begin position="322"/>
        <end position="336"/>
    </location>
</feature>
<sequence length="336" mass="35317">MSTSASALVGESGTLLRTYRLANHRFLTLAQGSVVDFASKKGAIVNAANEGCLFGGGVDGAITSAGGPNLAEDRRKLPRISSDVRCHTGDAKVTGPGDYGDLRVPFVIHAVGPNYWMYDEDGDVQTPHRLLYSAYKSALDCTVDQPIKEVAFALLSAGVFRGGQSLGRVLAIGVSAIRDWAEDNSNSSVTDIVLYAFTNREAKTLLHVCHRILLDNGGHSASGDSAATVDTSEKEEDADASTKGAADKEASAEVPQEDDDKMQASASMDDETGDSKAKEPAGAGEEVEATQEGECPDETMMNDDKEEAKQSSTTEGATPDTGKSDDAAANDDEKNS</sequence>
<name>A0A9N8DTF2_9STRA</name>
<protein>
    <submittedName>
        <fullName evidence="3">Macro domain-containing protein</fullName>
    </submittedName>
</protein>
<reference evidence="3" key="1">
    <citation type="submission" date="2020-06" db="EMBL/GenBank/DDBJ databases">
        <authorList>
            <consortium name="Plant Systems Biology data submission"/>
        </authorList>
    </citation>
    <scope>NUCLEOTIDE SEQUENCE</scope>
    <source>
        <strain evidence="3">D6</strain>
    </source>
</reference>
<dbReference type="PANTHER" id="PTHR11106:SF27">
    <property type="entry name" value="MACRO DOMAIN-CONTAINING PROTEIN"/>
    <property type="match status" value="1"/>
</dbReference>
<dbReference type="AlphaFoldDB" id="A0A9N8DTF2"/>
<gene>
    <name evidence="3" type="ORF">SEMRO_357_G125640.1</name>
</gene>
<organism evidence="3 4">
    <name type="scientific">Seminavis robusta</name>
    <dbReference type="NCBI Taxonomy" id="568900"/>
    <lineage>
        <taxon>Eukaryota</taxon>
        <taxon>Sar</taxon>
        <taxon>Stramenopiles</taxon>
        <taxon>Ochrophyta</taxon>
        <taxon>Bacillariophyta</taxon>
        <taxon>Bacillariophyceae</taxon>
        <taxon>Bacillariophycidae</taxon>
        <taxon>Naviculales</taxon>
        <taxon>Naviculaceae</taxon>
        <taxon>Seminavis</taxon>
    </lineage>
</organism>
<evidence type="ECO:0000313" key="4">
    <source>
        <dbReference type="Proteomes" id="UP001153069"/>
    </source>
</evidence>
<dbReference type="InterPro" id="IPR002589">
    <property type="entry name" value="Macro_dom"/>
</dbReference>
<feature type="compositionally biased region" description="Acidic residues" evidence="1">
    <location>
        <begin position="285"/>
        <end position="301"/>
    </location>
</feature>
<dbReference type="EMBL" id="CAICTM010000356">
    <property type="protein sequence ID" value="CAB9508712.1"/>
    <property type="molecule type" value="Genomic_DNA"/>
</dbReference>